<evidence type="ECO:0000256" key="12">
    <source>
        <dbReference type="RuleBase" id="RU362106"/>
    </source>
</evidence>
<dbReference type="GO" id="GO:0034246">
    <property type="term" value="F:mitochondrial transcription factor activity"/>
    <property type="evidence" value="ECO:0007669"/>
    <property type="project" value="TreeGrafter"/>
</dbReference>
<feature type="region of interest" description="Disordered" evidence="13">
    <location>
        <begin position="443"/>
        <end position="480"/>
    </location>
</feature>
<keyword evidence="2 12" id="KW-0698">rRNA processing</keyword>
<dbReference type="EC" id="2.1.1.-" evidence="12"/>
<keyword evidence="10" id="KW-0804">Transcription</keyword>
<dbReference type="EMBL" id="JAZDUA010000077">
    <property type="protein sequence ID" value="KAK7869250.1"/>
    <property type="molecule type" value="Genomic_DNA"/>
</dbReference>
<dbReference type="GO" id="GO:0006391">
    <property type="term" value="P:transcription initiation at mitochondrial promoter"/>
    <property type="evidence" value="ECO:0007669"/>
    <property type="project" value="TreeGrafter"/>
</dbReference>
<dbReference type="GO" id="GO:0005759">
    <property type="term" value="C:mitochondrial matrix"/>
    <property type="evidence" value="ECO:0007669"/>
    <property type="project" value="TreeGrafter"/>
</dbReference>
<keyword evidence="9" id="KW-0496">Mitochondrion</keyword>
<comment type="caution">
    <text evidence="14">The sequence shown here is derived from an EMBL/GenBank/DDBJ whole genome shotgun (WGS) entry which is preliminary data.</text>
</comment>
<sequence length="480" mass="56157">MYLKYLMYCTGRHNYSVGKNFIHLIKDGKPYRSFHFNSKCVLRKVAIQDLSVKRSINESFDYAIEKTEEKLTPKKRNTVPKRKVVDEILGYLKKSFSPEVINAVPHKYLRRNKNTDQMYLIVPDVADTIVQCMKDNILKKNHIVLETNPGLGVLTKKLIDAGVEQLHLHEPSTTFNKILKKFYSFDSDKVNIHSTDFLTLWKIHYQDKMDDGSRLQDILSHYPKMSWSEEPYLKIIGCIQSPNFIKHLILSIVFQSGIMTHCRPELYIIVPPTLHRTFTCTGKDGYIRYRSISVLFQLFFDYELLEKLPRKAFVPWAIPMAPKKRKIDEISALNDEWLYLMKIVPKKNLYETVPAEKLPALWYFVRHHFWSRSSRVIREMESWIPGCGVRLVLEGYNIFTEFGDLKPSEVLRIFQLFSEWPEYQDCSFLSSLETALLKLDENSSDKLENEGSDDEAANEDNEDRRSSTRLWKTDPSPLTG</sequence>
<comment type="caution">
    <text evidence="11">Lacks conserved residue(s) required for the propagation of feature annotation.</text>
</comment>
<proteinExistence type="inferred from homology"/>
<keyword evidence="4 11" id="KW-0808">Transferase</keyword>
<protein>
    <recommendedName>
        <fullName evidence="12">rRNA adenine N(6)-methyltransferase</fullName>
        <ecNumber evidence="12">2.1.1.-</ecNumber>
    </recommendedName>
</protein>
<feature type="compositionally biased region" description="Acidic residues" evidence="13">
    <location>
        <begin position="450"/>
        <end position="461"/>
    </location>
</feature>
<name>A0AAN9ZC31_9ORTH</name>
<evidence type="ECO:0000256" key="10">
    <source>
        <dbReference type="ARBA" id="ARBA00023163"/>
    </source>
</evidence>
<dbReference type="InterPro" id="IPR029063">
    <property type="entry name" value="SAM-dependent_MTases_sf"/>
</dbReference>
<dbReference type="GO" id="GO:0003723">
    <property type="term" value="F:RNA binding"/>
    <property type="evidence" value="ECO:0007669"/>
    <property type="project" value="UniProtKB-UniRule"/>
</dbReference>
<comment type="subcellular location">
    <subcellularLocation>
        <location evidence="1">Mitochondrion</location>
    </subcellularLocation>
</comment>
<evidence type="ECO:0000256" key="13">
    <source>
        <dbReference type="SAM" id="MobiDB-lite"/>
    </source>
</evidence>
<dbReference type="InterPro" id="IPR001737">
    <property type="entry name" value="KsgA/Erm"/>
</dbReference>
<evidence type="ECO:0000256" key="9">
    <source>
        <dbReference type="ARBA" id="ARBA00023128"/>
    </source>
</evidence>
<dbReference type="Pfam" id="PF00398">
    <property type="entry name" value="RrnaAD"/>
    <property type="match status" value="1"/>
</dbReference>
<dbReference type="Proteomes" id="UP001378592">
    <property type="component" value="Unassembled WGS sequence"/>
</dbReference>
<evidence type="ECO:0000256" key="2">
    <source>
        <dbReference type="ARBA" id="ARBA00022552"/>
    </source>
</evidence>
<feature type="binding site" evidence="11">
    <location>
        <position position="170"/>
    </location>
    <ligand>
        <name>S-adenosyl-L-methionine</name>
        <dbReference type="ChEBI" id="CHEBI:59789"/>
    </ligand>
</feature>
<evidence type="ECO:0000256" key="7">
    <source>
        <dbReference type="ARBA" id="ARBA00022946"/>
    </source>
</evidence>
<evidence type="ECO:0000256" key="11">
    <source>
        <dbReference type="PROSITE-ProRule" id="PRU01026"/>
    </source>
</evidence>
<dbReference type="PROSITE" id="PS51689">
    <property type="entry name" value="SAM_RNA_A_N6_MT"/>
    <property type="match status" value="1"/>
</dbReference>
<keyword evidence="5 11" id="KW-0949">S-adenosyl-L-methionine</keyword>
<evidence type="ECO:0000256" key="4">
    <source>
        <dbReference type="ARBA" id="ARBA00022679"/>
    </source>
</evidence>
<keyword evidence="15" id="KW-1185">Reference proteome</keyword>
<evidence type="ECO:0000256" key="1">
    <source>
        <dbReference type="ARBA" id="ARBA00004173"/>
    </source>
</evidence>
<reference evidence="14 15" key="1">
    <citation type="submission" date="2024-03" db="EMBL/GenBank/DDBJ databases">
        <title>The genome assembly and annotation of the cricket Gryllus longicercus Weissman &amp; Gray.</title>
        <authorList>
            <person name="Szrajer S."/>
            <person name="Gray D."/>
            <person name="Ylla G."/>
        </authorList>
    </citation>
    <scope>NUCLEOTIDE SEQUENCE [LARGE SCALE GENOMIC DNA]</scope>
    <source>
        <strain evidence="14">DAG 2021-001</strain>
        <tissue evidence="14">Whole body minus gut</tissue>
    </source>
</reference>
<keyword evidence="7" id="KW-0809">Transit peptide</keyword>
<organism evidence="14 15">
    <name type="scientific">Gryllus longicercus</name>
    <dbReference type="NCBI Taxonomy" id="2509291"/>
    <lineage>
        <taxon>Eukaryota</taxon>
        <taxon>Metazoa</taxon>
        <taxon>Ecdysozoa</taxon>
        <taxon>Arthropoda</taxon>
        <taxon>Hexapoda</taxon>
        <taxon>Insecta</taxon>
        <taxon>Pterygota</taxon>
        <taxon>Neoptera</taxon>
        <taxon>Polyneoptera</taxon>
        <taxon>Orthoptera</taxon>
        <taxon>Ensifera</taxon>
        <taxon>Gryllidea</taxon>
        <taxon>Grylloidea</taxon>
        <taxon>Gryllidae</taxon>
        <taxon>Gryllinae</taxon>
        <taxon>Gryllus</taxon>
    </lineage>
</organism>
<dbReference type="Gene3D" id="3.40.50.150">
    <property type="entry name" value="Vaccinia Virus protein VP39"/>
    <property type="match status" value="1"/>
</dbReference>
<accession>A0AAN9ZC31</accession>
<feature type="binding site" evidence="11">
    <location>
        <position position="196"/>
    </location>
    <ligand>
        <name>S-adenosyl-L-methionine</name>
        <dbReference type="ChEBI" id="CHEBI:59789"/>
    </ligand>
</feature>
<comment type="similarity">
    <text evidence="11 12">Belongs to the class I-like SAM-binding methyltransferase superfamily. rRNA adenine N(6)-methyltransferase family.</text>
</comment>
<feature type="binding site" evidence="11">
    <location>
        <position position="120"/>
    </location>
    <ligand>
        <name>S-adenosyl-L-methionine</name>
        <dbReference type="ChEBI" id="CHEBI:59789"/>
    </ligand>
</feature>
<keyword evidence="3 11" id="KW-0489">Methyltransferase</keyword>
<evidence type="ECO:0000313" key="15">
    <source>
        <dbReference type="Proteomes" id="UP001378592"/>
    </source>
</evidence>
<dbReference type="SUPFAM" id="SSF53335">
    <property type="entry name" value="S-adenosyl-L-methionine-dependent methyltransferases"/>
    <property type="match status" value="1"/>
</dbReference>
<evidence type="ECO:0000256" key="8">
    <source>
        <dbReference type="ARBA" id="ARBA00023015"/>
    </source>
</evidence>
<dbReference type="GO" id="GO:0000179">
    <property type="term" value="F:rRNA (adenine-N6,N6-)-dimethyltransferase activity"/>
    <property type="evidence" value="ECO:0007669"/>
    <property type="project" value="UniProtKB-UniRule"/>
</dbReference>
<keyword evidence="8" id="KW-0805">Transcription regulation</keyword>
<dbReference type="PANTHER" id="PTHR11727">
    <property type="entry name" value="DIMETHYLADENOSINE TRANSFERASE"/>
    <property type="match status" value="1"/>
</dbReference>
<keyword evidence="6 11" id="KW-0694">RNA-binding</keyword>
<dbReference type="PANTHER" id="PTHR11727:SF13">
    <property type="entry name" value="DIMETHYLADENOSINE TRANSFERASE 2, MITOCHONDRIAL"/>
    <property type="match status" value="1"/>
</dbReference>
<evidence type="ECO:0000256" key="6">
    <source>
        <dbReference type="ARBA" id="ARBA00022884"/>
    </source>
</evidence>
<evidence type="ECO:0000313" key="14">
    <source>
        <dbReference type="EMBL" id="KAK7869250.1"/>
    </source>
</evidence>
<gene>
    <name evidence="14" type="ORF">R5R35_000871</name>
</gene>
<dbReference type="AlphaFoldDB" id="A0AAN9ZC31"/>
<evidence type="ECO:0000256" key="5">
    <source>
        <dbReference type="ARBA" id="ARBA00022691"/>
    </source>
</evidence>
<evidence type="ECO:0000256" key="3">
    <source>
        <dbReference type="ARBA" id="ARBA00022603"/>
    </source>
</evidence>